<evidence type="ECO:0000313" key="3">
    <source>
        <dbReference type="Proteomes" id="UP000219286"/>
    </source>
</evidence>
<name>A0A2H2Z9X0_TRIPA</name>
<sequence>MSGSTSFWPKQIIPPTPENYKELAKDGAERLAAVSLAQIPAIPAGAIIHDNGCGHGSATAVIVESAAPEVAATYRITGTDISGGAVEIYRSKAEALGWPAEGLVMDSDSLSFPDETFTHSIANAVLFIGPRNNGVDAVKEMYRTLKPGGTLIVNCFAYVAVLDAIREASRATRTGGELPVWNSFEHWADPAFIASIVEAGGFEKGSISVQQREMFVNIGDFKRHTELVWSMRGMPAGGWTQEDEDKWDEALAIVRREMQKTEGFMTLEDGTTIIRNVVNVATATK</sequence>
<dbReference type="PANTHER" id="PTHR42912:SF80">
    <property type="entry name" value="METHYLTRANSFERASE DOMAIN-CONTAINING PROTEIN"/>
    <property type="match status" value="1"/>
</dbReference>
<feature type="domain" description="Methyltransferase" evidence="1">
    <location>
        <begin position="49"/>
        <end position="149"/>
    </location>
</feature>
<gene>
    <name evidence="2" type="ORF">A9Z42_0022240</name>
</gene>
<dbReference type="OrthoDB" id="2013972at2759"/>
<accession>A0A2H2Z9X0</accession>
<evidence type="ECO:0000313" key="2">
    <source>
        <dbReference type="EMBL" id="OTA01912.1"/>
    </source>
</evidence>
<dbReference type="SUPFAM" id="SSF53335">
    <property type="entry name" value="S-adenosyl-L-methionine-dependent methyltransferases"/>
    <property type="match status" value="1"/>
</dbReference>
<dbReference type="InterPro" id="IPR050508">
    <property type="entry name" value="Methyltransf_Superfamily"/>
</dbReference>
<dbReference type="InterPro" id="IPR041698">
    <property type="entry name" value="Methyltransf_25"/>
</dbReference>
<dbReference type="EMBL" id="LFMI01000252">
    <property type="protein sequence ID" value="OTA01912.1"/>
    <property type="molecule type" value="Genomic_DNA"/>
</dbReference>
<evidence type="ECO:0000259" key="1">
    <source>
        <dbReference type="Pfam" id="PF13649"/>
    </source>
</evidence>
<reference evidence="2 3" key="1">
    <citation type="journal article" date="2015" name="Genome Announc.">
        <title>Genome sequence and annotation of Trichoderma parareesei, the ancestor of the cellulase producer Trichoderma reesei.</title>
        <authorList>
            <person name="Yang D."/>
            <person name="Pomraning K."/>
            <person name="Kopchinskiy A."/>
            <person name="Karimi Aghcheh R."/>
            <person name="Atanasova L."/>
            <person name="Chenthamara K."/>
            <person name="Baker S.E."/>
            <person name="Zhang R."/>
            <person name="Shen Q."/>
            <person name="Freitag M."/>
            <person name="Kubicek C.P."/>
            <person name="Druzhinina I.S."/>
        </authorList>
    </citation>
    <scope>NUCLEOTIDE SEQUENCE [LARGE SCALE GENOMIC DNA]</scope>
    <source>
        <strain evidence="2 3">CBS 125925</strain>
    </source>
</reference>
<dbReference type="Proteomes" id="UP000219286">
    <property type="component" value="Unassembled WGS sequence"/>
</dbReference>
<organism evidence="2 3">
    <name type="scientific">Trichoderma parareesei</name>
    <name type="common">Filamentous fungus</name>
    <dbReference type="NCBI Taxonomy" id="858221"/>
    <lineage>
        <taxon>Eukaryota</taxon>
        <taxon>Fungi</taxon>
        <taxon>Dikarya</taxon>
        <taxon>Ascomycota</taxon>
        <taxon>Pezizomycotina</taxon>
        <taxon>Sordariomycetes</taxon>
        <taxon>Hypocreomycetidae</taxon>
        <taxon>Hypocreales</taxon>
        <taxon>Hypocreaceae</taxon>
        <taxon>Trichoderma</taxon>
    </lineage>
</organism>
<keyword evidence="3" id="KW-1185">Reference proteome</keyword>
<protein>
    <recommendedName>
        <fullName evidence="1">Methyltransferase domain-containing protein</fullName>
    </recommendedName>
</protein>
<proteinExistence type="predicted"/>
<comment type="caution">
    <text evidence="2">The sequence shown here is derived from an EMBL/GenBank/DDBJ whole genome shotgun (WGS) entry which is preliminary data.</text>
</comment>
<dbReference type="Gene3D" id="3.40.50.150">
    <property type="entry name" value="Vaccinia Virus protein VP39"/>
    <property type="match status" value="1"/>
</dbReference>
<dbReference type="InterPro" id="IPR029063">
    <property type="entry name" value="SAM-dependent_MTases_sf"/>
</dbReference>
<dbReference type="Pfam" id="PF13649">
    <property type="entry name" value="Methyltransf_25"/>
    <property type="match status" value="1"/>
</dbReference>
<dbReference type="AlphaFoldDB" id="A0A2H2Z9X0"/>
<dbReference type="CDD" id="cd02440">
    <property type="entry name" value="AdoMet_MTases"/>
    <property type="match status" value="1"/>
</dbReference>
<dbReference type="GO" id="GO:0008168">
    <property type="term" value="F:methyltransferase activity"/>
    <property type="evidence" value="ECO:0007669"/>
    <property type="project" value="TreeGrafter"/>
</dbReference>
<dbReference type="PANTHER" id="PTHR42912">
    <property type="entry name" value="METHYLTRANSFERASE"/>
    <property type="match status" value="1"/>
</dbReference>